<dbReference type="STRING" id="658218.SAMN05216562_0411"/>
<dbReference type="EMBL" id="FNQO01000001">
    <property type="protein sequence ID" value="SDZ80070.1"/>
    <property type="molecule type" value="Genomic_DNA"/>
</dbReference>
<dbReference type="SUPFAM" id="SSF56935">
    <property type="entry name" value="Porins"/>
    <property type="match status" value="1"/>
</dbReference>
<feature type="domain" description="TonB-dependent receptor-like beta-barrel" evidence="6">
    <location>
        <begin position="497"/>
        <end position="878"/>
    </location>
</feature>
<accession>A0A1H3VZA8</accession>
<evidence type="ECO:0000256" key="1">
    <source>
        <dbReference type="ARBA" id="ARBA00004442"/>
    </source>
</evidence>
<proteinExistence type="inferred from homology"/>
<dbReference type="AlphaFoldDB" id="A0A1H3VZA8"/>
<evidence type="ECO:0000259" key="6">
    <source>
        <dbReference type="Pfam" id="PF00593"/>
    </source>
</evidence>
<dbReference type="PANTHER" id="PTHR40980:SF5">
    <property type="entry name" value="TONB-DEPENDENT RECEPTOR"/>
    <property type="match status" value="1"/>
</dbReference>
<keyword evidence="5" id="KW-0732">Signal</keyword>
<dbReference type="InterPro" id="IPR012910">
    <property type="entry name" value="Plug_dom"/>
</dbReference>
<evidence type="ECO:0000313" key="8">
    <source>
        <dbReference type="EMBL" id="SDZ80070.1"/>
    </source>
</evidence>
<sequence>MVKNEKFQRAPLVLAVAAASTLGTGAFAQDAELIENSAGPAPQVSAPALEEVMVQGRLRDSAEMLIKERLDEEVVTDILGSEMIGRVGDSTVAAALRRVSGLTLVNEKFIYVRGLGERYSSTTLNGATVPSPDLTRNVIPLDIFPTSVVESLAVQKSYSADQAATFGGGNVDIRTKGIPGQLTYSLEIGSGFNSETKGDVLSYSGGSDDDLGTDDGTRALPREIDRALERFNGSFGVQNIRSTLVKEGNVYADAQEATAAAAALNRELALNLNREIAIEEDSSKPDYDVKGSVGNQFYVGDSWQVGFLAGGSYKNQLREESKLKRSYGFPDERIDTENKSIYSVDLSGNLNLGVNFADEHDISATSLYLRNTDDSTAIRDYFNENGEVSSGHGFREYSLKYEERDMVVNQVKGSHSIGPQSKHLLPLVGWMPEDLRVDWFYTDARAATDIPNEVSVSAITDFDPVTGEVLDSQVSGAAGPSASYRFTKLEDEVINYGWSATLPLEFSSSTLELSGGAARTDKGRTYKETNLVLEQDADSSVLQGPLDMVFSDGNIGDADNDFVLGVAGNNRSYIAATLTDAVFAKVDWTLNETWRVSAGARWEDYSQAAIKWNPYGNTVDNPQVDLADPDAIRSFNEDKVYPSLSLTYMGDLWAETFQLRFGASKTAVRPDLREITDAIYIDPITGERISGNPNTRPSEITNLDVRAEWFFDSGDNLTVSLFNKDVRDPIEFFERASSDTNISREIVNAESGVVRGVEFEGMKSLGFMGEPMDAFFVQGNVTLQDSELVAGDEADAPTNMEREMTEASEYVVNMLVGFDSPEGNHSATLGYNVFGERLYIAGRNGAPDGYEQPFHSLDLTYSWYPTAEVTLKAKIQNLLDEAIEIERAGVTVFEEKPGQTFALSTQYKF</sequence>
<keyword evidence="3" id="KW-0998">Cell outer membrane</keyword>
<feature type="signal peptide" evidence="5">
    <location>
        <begin position="1"/>
        <end position="28"/>
    </location>
</feature>
<evidence type="ECO:0000259" key="7">
    <source>
        <dbReference type="Pfam" id="PF07715"/>
    </source>
</evidence>
<evidence type="ECO:0000313" key="9">
    <source>
        <dbReference type="Proteomes" id="UP000198658"/>
    </source>
</evidence>
<dbReference type="GO" id="GO:0009279">
    <property type="term" value="C:cell outer membrane"/>
    <property type="evidence" value="ECO:0007669"/>
    <property type="project" value="UniProtKB-SubCell"/>
</dbReference>
<dbReference type="RefSeq" id="WP_091386860.1">
    <property type="nucleotide sequence ID" value="NZ_FNQO01000001.1"/>
</dbReference>
<dbReference type="Gene3D" id="2.170.130.10">
    <property type="entry name" value="TonB-dependent receptor, plug domain"/>
    <property type="match status" value="1"/>
</dbReference>
<feature type="chain" id="PRO_5011679302" evidence="5">
    <location>
        <begin position="29"/>
        <end position="909"/>
    </location>
</feature>
<dbReference type="InterPro" id="IPR000531">
    <property type="entry name" value="Beta-barrel_TonB"/>
</dbReference>
<evidence type="ECO:0000256" key="4">
    <source>
        <dbReference type="RuleBase" id="RU003357"/>
    </source>
</evidence>
<reference evidence="9" key="1">
    <citation type="submission" date="2016-10" db="EMBL/GenBank/DDBJ databases">
        <authorList>
            <person name="Varghese N."/>
            <person name="Submissions S."/>
        </authorList>
    </citation>
    <scope>NUCLEOTIDE SEQUENCE [LARGE SCALE GENOMIC DNA]</scope>
    <source>
        <strain evidence="9">CGMCC 1.10657</strain>
    </source>
</reference>
<evidence type="ECO:0000256" key="3">
    <source>
        <dbReference type="ARBA" id="ARBA00023237"/>
    </source>
</evidence>
<dbReference type="OrthoDB" id="9768470at2"/>
<dbReference type="InterPro" id="IPR037066">
    <property type="entry name" value="Plug_dom_sf"/>
</dbReference>
<dbReference type="Proteomes" id="UP000198658">
    <property type="component" value="Unassembled WGS sequence"/>
</dbReference>
<name>A0A1H3VZA8_9GAMM</name>
<evidence type="ECO:0000256" key="2">
    <source>
        <dbReference type="ARBA" id="ARBA00023136"/>
    </source>
</evidence>
<organism evidence="8 9">
    <name type="scientific">Microbulbifer marinus</name>
    <dbReference type="NCBI Taxonomy" id="658218"/>
    <lineage>
        <taxon>Bacteria</taxon>
        <taxon>Pseudomonadati</taxon>
        <taxon>Pseudomonadota</taxon>
        <taxon>Gammaproteobacteria</taxon>
        <taxon>Cellvibrionales</taxon>
        <taxon>Microbulbiferaceae</taxon>
        <taxon>Microbulbifer</taxon>
    </lineage>
</organism>
<dbReference type="InterPro" id="IPR036942">
    <property type="entry name" value="Beta-barrel_TonB_sf"/>
</dbReference>
<keyword evidence="4" id="KW-0798">TonB box</keyword>
<dbReference type="PANTHER" id="PTHR40980">
    <property type="entry name" value="PLUG DOMAIN-CONTAINING PROTEIN"/>
    <property type="match status" value="1"/>
</dbReference>
<keyword evidence="8" id="KW-0675">Receptor</keyword>
<dbReference type="Gene3D" id="2.40.170.20">
    <property type="entry name" value="TonB-dependent receptor, beta-barrel domain"/>
    <property type="match status" value="1"/>
</dbReference>
<evidence type="ECO:0000256" key="5">
    <source>
        <dbReference type="SAM" id="SignalP"/>
    </source>
</evidence>
<protein>
    <submittedName>
        <fullName evidence="8">TonB-dependent receptor</fullName>
    </submittedName>
</protein>
<keyword evidence="9" id="KW-1185">Reference proteome</keyword>
<comment type="subcellular location">
    <subcellularLocation>
        <location evidence="1 4">Cell outer membrane</location>
    </subcellularLocation>
</comment>
<comment type="similarity">
    <text evidence="4">Belongs to the TonB-dependent receptor family.</text>
</comment>
<dbReference type="Pfam" id="PF00593">
    <property type="entry name" value="TonB_dep_Rec_b-barrel"/>
    <property type="match status" value="1"/>
</dbReference>
<feature type="domain" description="TonB-dependent receptor plug" evidence="7">
    <location>
        <begin position="76"/>
        <end position="161"/>
    </location>
</feature>
<dbReference type="Pfam" id="PF07715">
    <property type="entry name" value="Plug"/>
    <property type="match status" value="1"/>
</dbReference>
<keyword evidence="2 4" id="KW-0472">Membrane</keyword>
<gene>
    <name evidence="8" type="ORF">SAMN05216562_0411</name>
</gene>